<dbReference type="PANTHER" id="PTHR43459:SF1">
    <property type="entry name" value="EG:BACN32G11.4 PROTEIN"/>
    <property type="match status" value="1"/>
</dbReference>
<dbReference type="Gene3D" id="1.10.12.10">
    <property type="entry name" value="Lyase 2-enoyl-coa Hydratase, Chain A, domain 2"/>
    <property type="match status" value="1"/>
</dbReference>
<evidence type="ECO:0000256" key="1">
    <source>
        <dbReference type="ARBA" id="ARBA00005254"/>
    </source>
</evidence>
<dbReference type="InterPro" id="IPR014748">
    <property type="entry name" value="Enoyl-CoA_hydra_C"/>
</dbReference>
<dbReference type="PANTHER" id="PTHR43459">
    <property type="entry name" value="ENOYL-COA HYDRATASE"/>
    <property type="match status" value="1"/>
</dbReference>
<organism evidence="2">
    <name type="scientific">Dechloromonas aromatica (strain RCB)</name>
    <dbReference type="NCBI Taxonomy" id="159087"/>
    <lineage>
        <taxon>Bacteria</taxon>
        <taxon>Pseudomonadati</taxon>
        <taxon>Pseudomonadota</taxon>
        <taxon>Betaproteobacteria</taxon>
        <taxon>Rhodocyclales</taxon>
        <taxon>Azonexaceae</taxon>
        <taxon>Dechloromonas</taxon>
    </lineage>
</organism>
<keyword evidence="2" id="KW-0456">Lyase</keyword>
<dbReference type="GO" id="GO:0004300">
    <property type="term" value="F:enoyl-CoA hydratase activity"/>
    <property type="evidence" value="ECO:0007669"/>
    <property type="project" value="UniProtKB-EC"/>
</dbReference>
<dbReference type="EC" id="4.2.1.17" evidence="2"/>
<dbReference type="SUPFAM" id="SSF52096">
    <property type="entry name" value="ClpP/crotonase"/>
    <property type="match status" value="1"/>
</dbReference>
<proteinExistence type="inferred from homology"/>
<gene>
    <name evidence="2" type="ordered locus">Daro_2354</name>
</gene>
<evidence type="ECO:0000313" key="2">
    <source>
        <dbReference type="EMBL" id="AAZ47090.1"/>
    </source>
</evidence>
<protein>
    <submittedName>
        <fullName evidence="2">Enoyl-CoA hydratase</fullName>
        <ecNumber evidence="2">4.2.1.17</ecNumber>
    </submittedName>
</protein>
<dbReference type="eggNOG" id="COG1024">
    <property type="taxonomic scope" value="Bacteria"/>
</dbReference>
<dbReference type="Gene3D" id="3.90.226.10">
    <property type="entry name" value="2-enoyl-CoA Hydratase, Chain A, domain 1"/>
    <property type="match status" value="1"/>
</dbReference>
<dbReference type="Pfam" id="PF00378">
    <property type="entry name" value="ECH_1"/>
    <property type="match status" value="1"/>
</dbReference>
<comment type="similarity">
    <text evidence="1">Belongs to the enoyl-CoA hydratase/isomerase family.</text>
</comment>
<accession>Q47DJ1</accession>
<reference evidence="2" key="1">
    <citation type="submission" date="2005-08" db="EMBL/GenBank/DDBJ databases">
        <title>Complete sequence of Dechloromonas aromatica RCB.</title>
        <authorList>
            <person name="Salinero K.K."/>
            <person name="Copeland A."/>
            <person name="Lucas S."/>
            <person name="Lapidus A."/>
            <person name="Barry K."/>
            <person name="Detter J.C."/>
            <person name="Glavina T."/>
            <person name="Hammon N."/>
            <person name="Israni S."/>
            <person name="Pitluck S."/>
            <person name="Di Bartolo G."/>
            <person name="Trong S."/>
            <person name="Schmutz J."/>
            <person name="Larimer F."/>
            <person name="Land M."/>
            <person name="Ivanova N."/>
            <person name="Richardson P."/>
        </authorList>
    </citation>
    <scope>NUCLEOTIDE SEQUENCE</scope>
    <source>
        <strain evidence="2">RCB</strain>
    </source>
</reference>
<dbReference type="AlphaFoldDB" id="Q47DJ1"/>
<dbReference type="STRING" id="159087.Daro_2354"/>
<dbReference type="InterPro" id="IPR001753">
    <property type="entry name" value="Enoyl-CoA_hydra/iso"/>
</dbReference>
<dbReference type="HOGENOM" id="CLU_009834_7_2_4"/>
<sequence>MPDGAILISREGGIATLTLNRPASRNLLDMEMALALRACLDEVAIDASVRAVVLQAAGKHFMVGGDVNWFHGLLDAAPTERRTQLNRMIDEVHGAIGRIRSMDKPVLAAVRGAAAGFGFSLMAACDLVVADRTAFFTLAYSGLGASPDGGSTYSLPRLLGPKRAMEMALLNERMDAGRAQELGLINRVVEAADLDATVADLATRLATGPTLAFARTKRLINESLEHSLAKQLQAEERGFLESSLTGDFAEGVRAFVEKRMPEFHGR</sequence>
<dbReference type="OrthoDB" id="9777711at2"/>
<dbReference type="CDD" id="cd06558">
    <property type="entry name" value="crotonase-like"/>
    <property type="match status" value="1"/>
</dbReference>
<dbReference type="InterPro" id="IPR029045">
    <property type="entry name" value="ClpP/crotonase-like_dom_sf"/>
</dbReference>
<dbReference type="KEGG" id="dar:Daro_2354"/>
<dbReference type="EMBL" id="CP000089">
    <property type="protein sequence ID" value="AAZ47090.1"/>
    <property type="molecule type" value="Genomic_DNA"/>
</dbReference>
<name>Q47DJ1_DECAR</name>